<evidence type="ECO:0000313" key="3">
    <source>
        <dbReference type="Proteomes" id="UP000019849"/>
    </source>
</evidence>
<accession>A0A011VE02</accession>
<name>A0A011VE02_9HYPH</name>
<dbReference type="AlphaFoldDB" id="A0A011VE02"/>
<dbReference type="PATRIC" id="fig|69279.3.peg.2651"/>
<proteinExistence type="predicted"/>
<dbReference type="HOGENOM" id="CLU_2535304_0_0_5"/>
<reference evidence="2 3" key="1">
    <citation type="submission" date="2014-02" db="EMBL/GenBank/DDBJ databases">
        <title>Aquamicrobium defluvii Genome sequencing.</title>
        <authorList>
            <person name="Wang X."/>
        </authorList>
    </citation>
    <scope>NUCLEOTIDE SEQUENCE [LARGE SCALE GENOMIC DNA]</scope>
    <source>
        <strain evidence="2 3">W13Z1</strain>
    </source>
</reference>
<dbReference type="Proteomes" id="UP000019849">
    <property type="component" value="Unassembled WGS sequence"/>
</dbReference>
<evidence type="ECO:0000256" key="1">
    <source>
        <dbReference type="SAM" id="Phobius"/>
    </source>
</evidence>
<feature type="transmembrane region" description="Helical" evidence="1">
    <location>
        <begin position="55"/>
        <end position="82"/>
    </location>
</feature>
<comment type="caution">
    <text evidence="2">The sequence shown here is derived from an EMBL/GenBank/DDBJ whole genome shotgun (WGS) entry which is preliminary data.</text>
</comment>
<keyword evidence="1" id="KW-0812">Transmembrane</keyword>
<dbReference type="STRING" id="69279.BG36_06325"/>
<dbReference type="EMBL" id="JENY01000016">
    <property type="protein sequence ID" value="EXL06685.1"/>
    <property type="molecule type" value="Genomic_DNA"/>
</dbReference>
<sequence length="83" mass="9625">MALIAFSVWYFRHLTRRDRAFRKSRFERTNTHGVLEFENYEEARRFEVEEAKIGALYRLGVGVGIAMLVGVVFIIATVGPLFE</sequence>
<evidence type="ECO:0000313" key="2">
    <source>
        <dbReference type="EMBL" id="EXL06685.1"/>
    </source>
</evidence>
<organism evidence="2 3">
    <name type="scientific">Aquamicrobium defluvii</name>
    <dbReference type="NCBI Taxonomy" id="69279"/>
    <lineage>
        <taxon>Bacteria</taxon>
        <taxon>Pseudomonadati</taxon>
        <taxon>Pseudomonadota</taxon>
        <taxon>Alphaproteobacteria</taxon>
        <taxon>Hyphomicrobiales</taxon>
        <taxon>Phyllobacteriaceae</taxon>
        <taxon>Aquamicrobium</taxon>
    </lineage>
</organism>
<gene>
    <name evidence="2" type="ORF">BG36_06325</name>
</gene>
<keyword evidence="1" id="KW-1133">Transmembrane helix</keyword>
<protein>
    <submittedName>
        <fullName evidence="2">Uncharacterized protein</fullName>
    </submittedName>
</protein>
<keyword evidence="1" id="KW-0472">Membrane</keyword>